<sequence length="45" mass="5229">MRADIAPGHTAIHNQRQYIRLCRQPVNPVFTRIQIVGNKIMAFRP</sequence>
<evidence type="ECO:0000313" key="2">
    <source>
        <dbReference type="Proteomes" id="UP000029273"/>
    </source>
</evidence>
<organism evidence="1 2">
    <name type="scientific">Acidihalobacter prosperus</name>
    <dbReference type="NCBI Taxonomy" id="160660"/>
    <lineage>
        <taxon>Bacteria</taxon>
        <taxon>Pseudomonadati</taxon>
        <taxon>Pseudomonadota</taxon>
        <taxon>Gammaproteobacteria</taxon>
        <taxon>Chromatiales</taxon>
        <taxon>Ectothiorhodospiraceae</taxon>
        <taxon>Acidihalobacter</taxon>
    </lineage>
</organism>
<accession>A0A1A6C345</accession>
<dbReference type="Proteomes" id="UP000029273">
    <property type="component" value="Unassembled WGS sequence"/>
</dbReference>
<protein>
    <submittedName>
        <fullName evidence="1">Uncharacterized protein</fullName>
    </submittedName>
</protein>
<keyword evidence="2" id="KW-1185">Reference proteome</keyword>
<comment type="caution">
    <text evidence="1">The sequence shown here is derived from an EMBL/GenBank/DDBJ whole genome shotgun (WGS) entry which is preliminary data.</text>
</comment>
<dbReference type="AlphaFoldDB" id="A0A1A6C345"/>
<name>A0A1A6C345_9GAMM</name>
<dbReference type="EMBL" id="JQSG02000004">
    <property type="protein sequence ID" value="OBS08983.1"/>
    <property type="molecule type" value="Genomic_DNA"/>
</dbReference>
<reference evidence="1 2" key="1">
    <citation type="journal article" date="2014" name="Genome Announc.">
        <title>Draft Genome Sequence of the Iron-Oxidizing, Acidophilic, and Halotolerant 'Thiobacillus prosperus' Type Strain DSM 5130.</title>
        <authorList>
            <person name="Ossandon F.J."/>
            <person name="Cardenas J.P."/>
            <person name="Corbett M."/>
            <person name="Quatrini R."/>
            <person name="Holmes D.S."/>
            <person name="Watkin E."/>
        </authorList>
    </citation>
    <scope>NUCLEOTIDE SEQUENCE [LARGE SCALE GENOMIC DNA]</scope>
    <source>
        <strain evidence="1 2">DSM 5130</strain>
    </source>
</reference>
<proteinExistence type="predicted"/>
<gene>
    <name evidence="1" type="ORF">Thpro_022100</name>
</gene>
<evidence type="ECO:0000313" key="1">
    <source>
        <dbReference type="EMBL" id="OBS08983.1"/>
    </source>
</evidence>